<keyword evidence="5" id="KW-0472">Membrane</keyword>
<evidence type="ECO:0000256" key="4">
    <source>
        <dbReference type="ARBA" id="ARBA00022989"/>
    </source>
</evidence>
<evidence type="ECO:0008006" key="8">
    <source>
        <dbReference type="Google" id="ProtNLM"/>
    </source>
</evidence>
<name>A0ABN6XSR2_9MICO</name>
<protein>
    <recommendedName>
        <fullName evidence="8">MFS transporter</fullName>
    </recommendedName>
</protein>
<accession>A0ABN6XSR2</accession>
<keyword evidence="3" id="KW-0812">Transmembrane</keyword>
<dbReference type="EMBL" id="AP027732">
    <property type="protein sequence ID" value="BDZ48037.1"/>
    <property type="molecule type" value="Genomic_DNA"/>
</dbReference>
<keyword evidence="7" id="KW-1185">Reference proteome</keyword>
<sequence length="62" mass="6830">MSATFRSLAVPNYRLWFGGALVSNTGTWMQSTAQDWVVLTQLTNHNATALGVTMALQFLPRS</sequence>
<evidence type="ECO:0000256" key="5">
    <source>
        <dbReference type="ARBA" id="ARBA00023136"/>
    </source>
</evidence>
<evidence type="ECO:0000313" key="7">
    <source>
        <dbReference type="Proteomes" id="UP001321486"/>
    </source>
</evidence>
<dbReference type="PANTHER" id="PTHR23513">
    <property type="entry name" value="INTEGRAL MEMBRANE EFFLUX PROTEIN-RELATED"/>
    <property type="match status" value="1"/>
</dbReference>
<comment type="subcellular location">
    <subcellularLocation>
        <location evidence="1">Cell membrane</location>
        <topology evidence="1">Multi-pass membrane protein</topology>
    </subcellularLocation>
</comment>
<organism evidence="6 7">
    <name type="scientific">Frondihabitans sucicola</name>
    <dbReference type="NCBI Taxonomy" id="1268041"/>
    <lineage>
        <taxon>Bacteria</taxon>
        <taxon>Bacillati</taxon>
        <taxon>Actinomycetota</taxon>
        <taxon>Actinomycetes</taxon>
        <taxon>Micrococcales</taxon>
        <taxon>Microbacteriaceae</taxon>
        <taxon>Frondihabitans</taxon>
    </lineage>
</organism>
<dbReference type="PANTHER" id="PTHR23513:SF11">
    <property type="entry name" value="STAPHYLOFERRIN A TRANSPORTER"/>
    <property type="match status" value="1"/>
</dbReference>
<keyword evidence="4" id="KW-1133">Transmembrane helix</keyword>
<proteinExistence type="predicted"/>
<evidence type="ECO:0000256" key="2">
    <source>
        <dbReference type="ARBA" id="ARBA00022475"/>
    </source>
</evidence>
<gene>
    <name evidence="6" type="ORF">GCM10025867_02780</name>
</gene>
<evidence type="ECO:0000313" key="6">
    <source>
        <dbReference type="EMBL" id="BDZ48037.1"/>
    </source>
</evidence>
<keyword evidence="2" id="KW-1003">Cell membrane</keyword>
<evidence type="ECO:0000256" key="1">
    <source>
        <dbReference type="ARBA" id="ARBA00004651"/>
    </source>
</evidence>
<dbReference type="Proteomes" id="UP001321486">
    <property type="component" value="Chromosome"/>
</dbReference>
<reference evidence="7" key="1">
    <citation type="journal article" date="2019" name="Int. J. Syst. Evol. Microbiol.">
        <title>The Global Catalogue of Microorganisms (GCM) 10K type strain sequencing project: providing services to taxonomists for standard genome sequencing and annotation.</title>
        <authorList>
            <consortium name="The Broad Institute Genomics Platform"/>
            <consortium name="The Broad Institute Genome Sequencing Center for Infectious Disease"/>
            <person name="Wu L."/>
            <person name="Ma J."/>
        </authorList>
    </citation>
    <scope>NUCLEOTIDE SEQUENCE [LARGE SCALE GENOMIC DNA]</scope>
    <source>
        <strain evidence="7">NBRC 108728</strain>
    </source>
</reference>
<evidence type="ECO:0000256" key="3">
    <source>
        <dbReference type="ARBA" id="ARBA00022692"/>
    </source>
</evidence>